<dbReference type="InterPro" id="IPR014780">
    <property type="entry name" value="tRNA_psdUridine_synth_TruB"/>
</dbReference>
<evidence type="ECO:0000256" key="3">
    <source>
        <dbReference type="ARBA" id="ARBA00022694"/>
    </source>
</evidence>
<dbReference type="RefSeq" id="WP_166919008.1">
    <property type="nucleotide sequence ID" value="NZ_JAASRN010000002.1"/>
</dbReference>
<dbReference type="Gene3D" id="3.30.2350.10">
    <property type="entry name" value="Pseudouridine synthase"/>
    <property type="match status" value="1"/>
</dbReference>
<dbReference type="InterPro" id="IPR020103">
    <property type="entry name" value="PsdUridine_synth_cat_dom_sf"/>
</dbReference>
<keyword evidence="3 5" id="KW-0819">tRNA processing</keyword>
<reference evidence="8 9" key="1">
    <citation type="submission" date="2020-03" db="EMBL/GenBank/DDBJ databases">
        <title>Genomic Encyclopedia of Type Strains, Phase IV (KMG-IV): sequencing the most valuable type-strain genomes for metagenomic binning, comparative biology and taxonomic classification.</title>
        <authorList>
            <person name="Goeker M."/>
        </authorList>
    </citation>
    <scope>NUCLEOTIDE SEQUENCE [LARGE SCALE GENOMIC DNA]</scope>
    <source>
        <strain evidence="8 9">DSM 5718</strain>
    </source>
</reference>
<evidence type="ECO:0000313" key="9">
    <source>
        <dbReference type="Proteomes" id="UP000537126"/>
    </source>
</evidence>
<comment type="caution">
    <text evidence="8">The sequence shown here is derived from an EMBL/GenBank/DDBJ whole genome shotgun (WGS) entry which is preliminary data.</text>
</comment>
<dbReference type="EC" id="5.4.99.25" evidence="5"/>
<dbReference type="InterPro" id="IPR002501">
    <property type="entry name" value="PsdUridine_synth_N"/>
</dbReference>
<evidence type="ECO:0000259" key="6">
    <source>
        <dbReference type="Pfam" id="PF01509"/>
    </source>
</evidence>
<organism evidence="8 9">
    <name type="scientific">Thermonema lapsum</name>
    <dbReference type="NCBI Taxonomy" id="28195"/>
    <lineage>
        <taxon>Bacteria</taxon>
        <taxon>Pseudomonadati</taxon>
        <taxon>Bacteroidota</taxon>
        <taxon>Cytophagia</taxon>
        <taxon>Cytophagales</taxon>
        <taxon>Thermonemataceae</taxon>
        <taxon>Thermonema</taxon>
    </lineage>
</organism>
<evidence type="ECO:0000259" key="7">
    <source>
        <dbReference type="Pfam" id="PF16198"/>
    </source>
</evidence>
<dbReference type="GO" id="GO:0003723">
    <property type="term" value="F:RNA binding"/>
    <property type="evidence" value="ECO:0007669"/>
    <property type="project" value="InterPro"/>
</dbReference>
<dbReference type="Pfam" id="PF16198">
    <property type="entry name" value="TruB_C_2"/>
    <property type="match status" value="1"/>
</dbReference>
<evidence type="ECO:0000256" key="4">
    <source>
        <dbReference type="ARBA" id="ARBA00023235"/>
    </source>
</evidence>
<dbReference type="EMBL" id="JAASRN010000002">
    <property type="protein sequence ID" value="NIK73735.1"/>
    <property type="molecule type" value="Genomic_DNA"/>
</dbReference>
<dbReference type="GO" id="GO:1990481">
    <property type="term" value="P:mRNA pseudouridine synthesis"/>
    <property type="evidence" value="ECO:0007669"/>
    <property type="project" value="TreeGrafter"/>
</dbReference>
<dbReference type="NCBIfam" id="TIGR00431">
    <property type="entry name" value="TruB"/>
    <property type="match status" value="1"/>
</dbReference>
<sequence length="232" mass="26064">MTNTSQAGDIILIDKPYGWTSFDAVNYLKRRLKIKKAGHAGTLDPLATGLLIVCTGKKTKQIQQLQGMEKEYKAIFLLGAETPSYDLETEATYTAPFEQVQALRESDIQQCIDAHFTGEIMQRPPLYSAIKRQGKRLYELARQGKAEEVELRPTHIHVFEISAWNPPHLYVRIVCSKGTYIRSLAHDLGKALGVGGCLTALRRTRIGSYELTHALSPAQYVKQYKSKHESLS</sequence>
<comment type="function">
    <text evidence="5">Responsible for synthesis of pseudouridine from uracil-55 in the psi GC loop of transfer RNAs.</text>
</comment>
<dbReference type="InterPro" id="IPR032819">
    <property type="entry name" value="TruB_C"/>
</dbReference>
<dbReference type="SUPFAM" id="SSF55120">
    <property type="entry name" value="Pseudouridine synthase"/>
    <property type="match status" value="1"/>
</dbReference>
<gene>
    <name evidence="5" type="primary">truB</name>
    <name evidence="8" type="ORF">FHS56_001248</name>
</gene>
<dbReference type="Proteomes" id="UP000537126">
    <property type="component" value="Unassembled WGS sequence"/>
</dbReference>
<dbReference type="HAMAP" id="MF_01080">
    <property type="entry name" value="TruB_bact"/>
    <property type="match status" value="1"/>
</dbReference>
<keyword evidence="4 5" id="KW-0413">Isomerase</keyword>
<evidence type="ECO:0000256" key="5">
    <source>
        <dbReference type="HAMAP-Rule" id="MF_01080"/>
    </source>
</evidence>
<dbReference type="PANTHER" id="PTHR13767">
    <property type="entry name" value="TRNA-PSEUDOURIDINE SYNTHASE"/>
    <property type="match status" value="1"/>
</dbReference>
<dbReference type="AlphaFoldDB" id="A0A846MQK3"/>
<comment type="catalytic activity">
    <reaction evidence="1 5">
        <text>uridine(55) in tRNA = pseudouridine(55) in tRNA</text>
        <dbReference type="Rhea" id="RHEA:42532"/>
        <dbReference type="Rhea" id="RHEA-COMP:10101"/>
        <dbReference type="Rhea" id="RHEA-COMP:10102"/>
        <dbReference type="ChEBI" id="CHEBI:65314"/>
        <dbReference type="ChEBI" id="CHEBI:65315"/>
        <dbReference type="EC" id="5.4.99.25"/>
    </reaction>
</comment>
<feature type="active site" description="Nucleophile" evidence="5">
    <location>
        <position position="44"/>
    </location>
</feature>
<dbReference type="Pfam" id="PF01509">
    <property type="entry name" value="TruB_N"/>
    <property type="match status" value="1"/>
</dbReference>
<dbReference type="GO" id="GO:0031119">
    <property type="term" value="P:tRNA pseudouridine synthesis"/>
    <property type="evidence" value="ECO:0007669"/>
    <property type="project" value="UniProtKB-UniRule"/>
</dbReference>
<protein>
    <recommendedName>
        <fullName evidence="5">tRNA pseudouridine synthase B</fullName>
        <ecNumber evidence="5">5.4.99.25</ecNumber>
    </recommendedName>
    <alternativeName>
        <fullName evidence="5">tRNA pseudouridine(55) synthase</fullName>
        <shortName evidence="5">Psi55 synthase</shortName>
    </alternativeName>
    <alternativeName>
        <fullName evidence="5">tRNA pseudouridylate synthase</fullName>
    </alternativeName>
    <alternativeName>
        <fullName evidence="5">tRNA-uridine isomerase</fullName>
    </alternativeName>
</protein>
<dbReference type="GO" id="GO:0160148">
    <property type="term" value="F:tRNA pseudouridine(55) synthase activity"/>
    <property type="evidence" value="ECO:0007669"/>
    <property type="project" value="UniProtKB-EC"/>
</dbReference>
<dbReference type="CDD" id="cd02573">
    <property type="entry name" value="PseudoU_synth_EcTruB"/>
    <property type="match status" value="1"/>
</dbReference>
<name>A0A846MQK3_9BACT</name>
<evidence type="ECO:0000256" key="1">
    <source>
        <dbReference type="ARBA" id="ARBA00000385"/>
    </source>
</evidence>
<proteinExistence type="inferred from homology"/>
<dbReference type="PANTHER" id="PTHR13767:SF2">
    <property type="entry name" value="PSEUDOURIDYLATE SYNTHASE TRUB1"/>
    <property type="match status" value="1"/>
</dbReference>
<keyword evidence="9" id="KW-1185">Reference proteome</keyword>
<accession>A0A846MQK3</accession>
<evidence type="ECO:0000256" key="2">
    <source>
        <dbReference type="ARBA" id="ARBA00005642"/>
    </source>
</evidence>
<comment type="similarity">
    <text evidence="2 5">Belongs to the pseudouridine synthase TruB family. Type 1 subfamily.</text>
</comment>
<feature type="domain" description="tRNA pseudouridylate synthase B C-terminal" evidence="7">
    <location>
        <begin position="182"/>
        <end position="215"/>
    </location>
</feature>
<feature type="domain" description="Pseudouridine synthase II N-terminal" evidence="6">
    <location>
        <begin position="29"/>
        <end position="181"/>
    </location>
</feature>
<evidence type="ECO:0000313" key="8">
    <source>
        <dbReference type="EMBL" id="NIK73735.1"/>
    </source>
</evidence>